<evidence type="ECO:0008006" key="3">
    <source>
        <dbReference type="Google" id="ProtNLM"/>
    </source>
</evidence>
<sequence>MKKINVKSTTTKQKQGYIAGGLFNEADISQRLKEGKLLRENTNIDFYNPIEAPCNDKSKLPTDQDIFNMDAQKVLQSHTVIADISTRDEGVMAELGIAWTCNFIHHLAEQGYTLEDILKYIPKKQTYANLPDIRKGSAHNYKGNYIPVGFNQFIIGMIRQMGDVYDGFNDILKDLKKNNK</sequence>
<dbReference type="Pfam" id="PF05014">
    <property type="entry name" value="Nuc_deoxyrib_tr"/>
    <property type="match status" value="1"/>
</dbReference>
<dbReference type="EMBL" id="ACSJ01000018">
    <property type="protein sequence ID" value="EES90277.1"/>
    <property type="molecule type" value="Genomic_DNA"/>
</dbReference>
<comment type="caution">
    <text evidence="1">The sequence shown here is derived from an EMBL/GenBank/DDBJ whole genome shotgun (WGS) entry which is preliminary data.</text>
</comment>
<dbReference type="Proteomes" id="UP000006160">
    <property type="component" value="Unassembled WGS sequence"/>
</dbReference>
<dbReference type="AlphaFoldDB" id="A0A9P2LKB7"/>
<gene>
    <name evidence="1" type="ORF">CLG_B2243</name>
</gene>
<organism evidence="1 2">
    <name type="scientific">Clostridium botulinum D str. 1873</name>
    <dbReference type="NCBI Taxonomy" id="592027"/>
    <lineage>
        <taxon>Bacteria</taxon>
        <taxon>Bacillati</taxon>
        <taxon>Bacillota</taxon>
        <taxon>Clostridia</taxon>
        <taxon>Eubacteriales</taxon>
        <taxon>Clostridiaceae</taxon>
        <taxon>Clostridium</taxon>
    </lineage>
</organism>
<dbReference type="InterPro" id="IPR007710">
    <property type="entry name" value="Nucleoside_deoxyribTrfase"/>
</dbReference>
<protein>
    <recommendedName>
        <fullName evidence="3">Nucleoside 2-deoxyribosyltransferase</fullName>
    </recommendedName>
</protein>
<reference evidence="1 2" key="1">
    <citation type="submission" date="2009-10" db="EMBL/GenBank/DDBJ databases">
        <authorList>
            <person name="Shrivastava S."/>
            <person name="Brinkac L.B."/>
            <person name="Brown J.L."/>
            <person name="Bruce D.B."/>
            <person name="Detter C."/>
            <person name="Green L.D."/>
            <person name="Munk C.A."/>
            <person name="Rogers Y.C."/>
            <person name="Tapia R."/>
            <person name="Saunders E.S."/>
            <person name="Sims D.R."/>
            <person name="Smith L.A."/>
            <person name="Smith T.J."/>
            <person name="Sutton G."/>
            <person name="Brettin T."/>
        </authorList>
    </citation>
    <scope>NUCLEOTIDE SEQUENCE [LARGE SCALE GENOMIC DNA]</scope>
    <source>
        <strain evidence="2">D str. 1873</strain>
    </source>
</reference>
<dbReference type="SUPFAM" id="SSF52309">
    <property type="entry name" value="N-(deoxy)ribosyltransferase-like"/>
    <property type="match status" value="1"/>
</dbReference>
<evidence type="ECO:0000313" key="1">
    <source>
        <dbReference type="EMBL" id="EES90277.1"/>
    </source>
</evidence>
<evidence type="ECO:0000313" key="2">
    <source>
        <dbReference type="Proteomes" id="UP000006160"/>
    </source>
</evidence>
<name>A0A9P2LKB7_CLOBO</name>
<accession>A0A9P2LKB7</accession>
<dbReference type="Gene3D" id="3.40.50.450">
    <property type="match status" value="1"/>
</dbReference>
<proteinExistence type="predicted"/>